<protein>
    <submittedName>
        <fullName evidence="2">Uncharacterized protein</fullName>
    </submittedName>
</protein>
<accession>A0AAV3Y5F5</accession>
<name>A0AAV3Y5F5_9GAST</name>
<evidence type="ECO:0000313" key="3">
    <source>
        <dbReference type="Proteomes" id="UP000735302"/>
    </source>
</evidence>
<feature type="region of interest" description="Disordered" evidence="1">
    <location>
        <begin position="1"/>
        <end position="79"/>
    </location>
</feature>
<dbReference type="AlphaFoldDB" id="A0AAV3Y5F5"/>
<reference evidence="2 3" key="1">
    <citation type="journal article" date="2021" name="Elife">
        <title>Chloroplast acquisition without the gene transfer in kleptoplastic sea slugs, Plakobranchus ocellatus.</title>
        <authorList>
            <person name="Maeda T."/>
            <person name="Takahashi S."/>
            <person name="Yoshida T."/>
            <person name="Shimamura S."/>
            <person name="Takaki Y."/>
            <person name="Nagai Y."/>
            <person name="Toyoda A."/>
            <person name="Suzuki Y."/>
            <person name="Arimoto A."/>
            <person name="Ishii H."/>
            <person name="Satoh N."/>
            <person name="Nishiyama T."/>
            <person name="Hasebe M."/>
            <person name="Maruyama T."/>
            <person name="Minagawa J."/>
            <person name="Obokata J."/>
            <person name="Shigenobu S."/>
        </authorList>
    </citation>
    <scope>NUCLEOTIDE SEQUENCE [LARGE SCALE GENOMIC DNA]</scope>
</reference>
<comment type="caution">
    <text evidence="2">The sequence shown here is derived from an EMBL/GenBank/DDBJ whole genome shotgun (WGS) entry which is preliminary data.</text>
</comment>
<feature type="compositionally biased region" description="Basic and acidic residues" evidence="1">
    <location>
        <begin position="44"/>
        <end position="56"/>
    </location>
</feature>
<gene>
    <name evidence="2" type="ORF">PoB_000418700</name>
</gene>
<keyword evidence="3" id="KW-1185">Reference proteome</keyword>
<organism evidence="2 3">
    <name type="scientific">Plakobranchus ocellatus</name>
    <dbReference type="NCBI Taxonomy" id="259542"/>
    <lineage>
        <taxon>Eukaryota</taxon>
        <taxon>Metazoa</taxon>
        <taxon>Spiralia</taxon>
        <taxon>Lophotrochozoa</taxon>
        <taxon>Mollusca</taxon>
        <taxon>Gastropoda</taxon>
        <taxon>Heterobranchia</taxon>
        <taxon>Euthyneura</taxon>
        <taxon>Panpulmonata</taxon>
        <taxon>Sacoglossa</taxon>
        <taxon>Placobranchoidea</taxon>
        <taxon>Plakobranchidae</taxon>
        <taxon>Plakobranchus</taxon>
    </lineage>
</organism>
<sequence>MYTRSHCNITISSSGFAHSQASPQQGDLRLSGPPSSQGAGGGARTRDRGTPADIRTDSLATDAPVSRVRSSKGRGLMFS</sequence>
<proteinExistence type="predicted"/>
<evidence type="ECO:0000256" key="1">
    <source>
        <dbReference type="SAM" id="MobiDB-lite"/>
    </source>
</evidence>
<dbReference type="Proteomes" id="UP000735302">
    <property type="component" value="Unassembled WGS sequence"/>
</dbReference>
<evidence type="ECO:0000313" key="2">
    <source>
        <dbReference type="EMBL" id="GFN77681.1"/>
    </source>
</evidence>
<dbReference type="EMBL" id="BLXT01000501">
    <property type="protein sequence ID" value="GFN77681.1"/>
    <property type="molecule type" value="Genomic_DNA"/>
</dbReference>
<feature type="compositionally biased region" description="Polar residues" evidence="1">
    <location>
        <begin position="1"/>
        <end position="25"/>
    </location>
</feature>